<dbReference type="Pfam" id="PF00078">
    <property type="entry name" value="RVT_1"/>
    <property type="match status" value="1"/>
</dbReference>
<proteinExistence type="predicted"/>
<dbReference type="GO" id="GO:0003964">
    <property type="term" value="F:RNA-directed DNA polymerase activity"/>
    <property type="evidence" value="ECO:0007669"/>
    <property type="project" value="UniProtKB-KW"/>
</dbReference>
<organism evidence="2">
    <name type="scientific">Rhipicephalus microplus</name>
    <name type="common">Cattle tick</name>
    <name type="synonym">Boophilus microplus</name>
    <dbReference type="NCBI Taxonomy" id="6941"/>
    <lineage>
        <taxon>Eukaryota</taxon>
        <taxon>Metazoa</taxon>
        <taxon>Ecdysozoa</taxon>
        <taxon>Arthropoda</taxon>
        <taxon>Chelicerata</taxon>
        <taxon>Arachnida</taxon>
        <taxon>Acari</taxon>
        <taxon>Parasitiformes</taxon>
        <taxon>Ixodida</taxon>
        <taxon>Ixodoidea</taxon>
        <taxon>Ixodidae</taxon>
        <taxon>Rhipicephalinae</taxon>
        <taxon>Rhipicephalus</taxon>
        <taxon>Boophilus</taxon>
    </lineage>
</organism>
<dbReference type="OrthoDB" id="10056483at2759"/>
<dbReference type="EMBL" id="GIKN01005616">
    <property type="protein sequence ID" value="NIE47889.1"/>
    <property type="molecule type" value="Transcribed_RNA"/>
</dbReference>
<dbReference type="VEuPathDB" id="VectorBase:LOC119171609"/>
<keyword evidence="2" id="KW-0548">Nucleotidyltransferase</keyword>
<feature type="domain" description="Reverse transcriptase" evidence="1">
    <location>
        <begin position="1"/>
        <end position="223"/>
    </location>
</feature>
<keyword evidence="2" id="KW-0695">RNA-directed DNA polymerase</keyword>
<sequence length="412" mass="47233">MEHVIYTHVMHFLDSNNFFHSSQHGFRKGRSCETQLALFLHDLHANLDGNLQTDAIFLDFTKAFDKVPHQRLLKKLSQINLPAELLNWIAQFLTNRSQFVFVNNVKSNSLPVRSGVPQGSVLGPLLFLIYINDLPNNLSCNLRMFADDCVIYRKITNTFDQAALQNDLNEVLNWCDHWLMTLNPNKCKLVSFHRRKNPLQFSYEIANMPVETAVSYKYLGVTLTPDLSWRTHITNMISSANRSLGFLKRHLRHSPYHVRLVAYQSLIRSKLEYASPIWSPHQVYLINAIEAVQNHAARFIHSSYSYDVSVSSLKNESGLLSLSLRRRIATLSLYHKLYHSSLHQPPYIAPAARISPRTGHPLQVFRPRSGTSTFSASFLCRAAKEWNDLPDDVVSITCPSRFIQSVSMHLQC</sequence>
<dbReference type="PANTHER" id="PTHR33332">
    <property type="entry name" value="REVERSE TRANSCRIPTASE DOMAIN-CONTAINING PROTEIN"/>
    <property type="match status" value="1"/>
</dbReference>
<dbReference type="InterPro" id="IPR043502">
    <property type="entry name" value="DNA/RNA_pol_sf"/>
</dbReference>
<dbReference type="PROSITE" id="PS50878">
    <property type="entry name" value="RT_POL"/>
    <property type="match status" value="1"/>
</dbReference>
<evidence type="ECO:0000313" key="2">
    <source>
        <dbReference type="EMBL" id="NIE47889.1"/>
    </source>
</evidence>
<dbReference type="CDD" id="cd01650">
    <property type="entry name" value="RT_nLTR_like"/>
    <property type="match status" value="1"/>
</dbReference>
<evidence type="ECO:0000259" key="1">
    <source>
        <dbReference type="PROSITE" id="PS50878"/>
    </source>
</evidence>
<protein>
    <submittedName>
        <fullName evidence="2">Putative rna-directed dna polymerase from mobile element jockey-like protein</fullName>
    </submittedName>
</protein>
<accession>A0A6G5AAQ5</accession>
<dbReference type="AlphaFoldDB" id="A0A6G5AAQ5"/>
<dbReference type="InterPro" id="IPR000477">
    <property type="entry name" value="RT_dom"/>
</dbReference>
<reference evidence="2" key="1">
    <citation type="submission" date="2020-03" db="EMBL/GenBank/DDBJ databases">
        <title>A transcriptome and proteome of the tick Rhipicephalus microplus shaped by the genetic composition of its hosts and developmental stage.</title>
        <authorList>
            <person name="Garcia G.R."/>
            <person name="Ribeiro J.M.C."/>
            <person name="Maruyama S.R."/>
            <person name="Gardinasse L.G."/>
            <person name="Nelson K."/>
            <person name="Ferreira B.R."/>
            <person name="Andrade T.G."/>
            <person name="Santos I.K.F.M."/>
        </authorList>
    </citation>
    <scope>NUCLEOTIDE SEQUENCE</scope>
    <source>
        <strain evidence="2">NSGR</strain>
        <tissue evidence="2">Salivary glands</tissue>
    </source>
</reference>
<name>A0A6G5AAQ5_RHIMP</name>
<dbReference type="SUPFAM" id="SSF56672">
    <property type="entry name" value="DNA/RNA polymerases"/>
    <property type="match status" value="1"/>
</dbReference>
<keyword evidence="2" id="KW-0808">Transferase</keyword>